<sequence length="808" mass="89025">MPGLVMDATTGETGVEELNNGVSTACKDGFIQERSPTSALSPKSQHSDSVDLAVDGVMEASIEQLYHNVYEMQSSEQSPSVTSYGSYGEESRIDSELRHLVGDFGVVEMTKEVVAEKKEEESVGDLASKKQQNGSGEKKIVKKKKKEQTRDVKHRHRLQSDSEEASGKSSPKSKSSQEKNPVEKENNARKVNAASPLGKQRNFALSGAKFQDVTGDSLEDGLENPDLGPFLLKQTRDMMSSGENPKKALELALRATKSFEKCADGKQSLEFVMSLHVLAALYCNLGQYDEAIPVLERSIEIPVIEDGQTHALAKFAGCMQLGDTYATLGQIENSILCYTAGLEIQRQVLGETDPRVGETCRYVAEAHVQALQFDEAEKICQMALDIHRENGAPASIEEAADRRLMGLICDSKGDHESALEHYVLASMAMAANGHELDVASIDCSIGDAYLSLARYDEAILAYQKALTVYKSAKGENHPTVALVFVRLADLYNKIGKLRDSRTYCENALRIYGKPNPGIPSEEIASGLIDIAAIYQSMNELDQALKLLKKALTIFGEAPGQQSMIAGIEAQMGVMYYMMGSYTDAYNTFKSSISKFRASGEKKSALFGIALNQMGLACVQRYSINEAADLFEEARSILEKEYGPYHPDTLGVYSNLAGTYDAMGRLDDAIDILDYVVDIREEKLGTANPDVIDEKRRLGELLKEAGRVRSRKSRSLVTLLDTSTKIIKDDGIKEYQKNKELAKSKASKFLKLSHLQNSVQNSDYDVSSEVQSLISAVMMVFKLKFLVELPMEYCGHIFYLTEMAVNEVM</sequence>
<evidence type="ECO:0000313" key="4">
    <source>
        <dbReference type="Proteomes" id="UP001396334"/>
    </source>
</evidence>
<feature type="region of interest" description="Disordered" evidence="2">
    <location>
        <begin position="116"/>
        <end position="198"/>
    </location>
</feature>
<dbReference type="PROSITE" id="PS50005">
    <property type="entry name" value="TPR"/>
    <property type="match status" value="2"/>
</dbReference>
<dbReference type="InterPro" id="IPR019734">
    <property type="entry name" value="TPR_rpt"/>
</dbReference>
<feature type="repeat" description="TPR" evidence="1">
    <location>
        <begin position="524"/>
        <end position="557"/>
    </location>
</feature>
<dbReference type="SMART" id="SM00028">
    <property type="entry name" value="TPR"/>
    <property type="match status" value="10"/>
</dbReference>
<dbReference type="SUPFAM" id="SSF48452">
    <property type="entry name" value="TPR-like"/>
    <property type="match status" value="3"/>
</dbReference>
<dbReference type="Pfam" id="PF13424">
    <property type="entry name" value="TPR_12"/>
    <property type="match status" value="3"/>
</dbReference>
<feature type="repeat" description="TPR" evidence="1">
    <location>
        <begin position="439"/>
        <end position="472"/>
    </location>
</feature>
<name>A0ABR1Z606_9ROSI</name>
<evidence type="ECO:0000256" key="1">
    <source>
        <dbReference type="PROSITE-ProRule" id="PRU00339"/>
    </source>
</evidence>
<dbReference type="EMBL" id="JBBPBN010002777">
    <property type="protein sequence ID" value="KAK8473917.1"/>
    <property type="molecule type" value="Genomic_DNA"/>
</dbReference>
<gene>
    <name evidence="3" type="ORF">V6N11_037736</name>
</gene>
<keyword evidence="4" id="KW-1185">Reference proteome</keyword>
<evidence type="ECO:0000313" key="3">
    <source>
        <dbReference type="EMBL" id="KAK8473917.1"/>
    </source>
</evidence>
<proteinExistence type="predicted"/>
<dbReference type="Gene3D" id="1.25.40.10">
    <property type="entry name" value="Tetratricopeptide repeat domain"/>
    <property type="match status" value="4"/>
</dbReference>
<dbReference type="PANTHER" id="PTHR46284">
    <property type="entry name" value="PROTEIN KINESIN LIGHT CHAIN-RELATED 3"/>
    <property type="match status" value="1"/>
</dbReference>
<protein>
    <recommendedName>
        <fullName evidence="5">Kinesin light chain</fullName>
    </recommendedName>
</protein>
<reference evidence="3 4" key="1">
    <citation type="journal article" date="2024" name="G3 (Bethesda)">
        <title>Genome assembly of Hibiscus sabdariffa L. provides insights into metabolisms of medicinal natural products.</title>
        <authorList>
            <person name="Kim T."/>
        </authorList>
    </citation>
    <scope>NUCLEOTIDE SEQUENCE [LARGE SCALE GENOMIC DNA]</scope>
    <source>
        <strain evidence="3">TK-2024</strain>
        <tissue evidence="3">Old leaves</tissue>
    </source>
</reference>
<evidence type="ECO:0000256" key="2">
    <source>
        <dbReference type="SAM" id="MobiDB-lite"/>
    </source>
</evidence>
<feature type="compositionally biased region" description="Basic and acidic residues" evidence="2">
    <location>
        <begin position="175"/>
        <end position="188"/>
    </location>
</feature>
<dbReference type="Pfam" id="PF13181">
    <property type="entry name" value="TPR_8"/>
    <property type="match status" value="1"/>
</dbReference>
<keyword evidence="1" id="KW-0802">TPR repeat</keyword>
<dbReference type="InterPro" id="IPR011990">
    <property type="entry name" value="TPR-like_helical_dom_sf"/>
</dbReference>
<dbReference type="PANTHER" id="PTHR46284:SF1">
    <property type="entry name" value="PROTEIN KINESIN LIGHT CHAIN-RELATED 2"/>
    <property type="match status" value="1"/>
</dbReference>
<dbReference type="Pfam" id="PF13176">
    <property type="entry name" value="TPR_7"/>
    <property type="match status" value="1"/>
</dbReference>
<evidence type="ECO:0008006" key="5">
    <source>
        <dbReference type="Google" id="ProtNLM"/>
    </source>
</evidence>
<organism evidence="3 4">
    <name type="scientific">Hibiscus sabdariffa</name>
    <name type="common">roselle</name>
    <dbReference type="NCBI Taxonomy" id="183260"/>
    <lineage>
        <taxon>Eukaryota</taxon>
        <taxon>Viridiplantae</taxon>
        <taxon>Streptophyta</taxon>
        <taxon>Embryophyta</taxon>
        <taxon>Tracheophyta</taxon>
        <taxon>Spermatophyta</taxon>
        <taxon>Magnoliopsida</taxon>
        <taxon>eudicotyledons</taxon>
        <taxon>Gunneridae</taxon>
        <taxon>Pentapetalae</taxon>
        <taxon>rosids</taxon>
        <taxon>malvids</taxon>
        <taxon>Malvales</taxon>
        <taxon>Malvaceae</taxon>
        <taxon>Malvoideae</taxon>
        <taxon>Hibiscus</taxon>
    </lineage>
</organism>
<feature type="compositionally biased region" description="Basic residues" evidence="2">
    <location>
        <begin position="140"/>
        <end position="157"/>
    </location>
</feature>
<accession>A0ABR1Z606</accession>
<dbReference type="Proteomes" id="UP001396334">
    <property type="component" value="Unassembled WGS sequence"/>
</dbReference>
<comment type="caution">
    <text evidence="3">The sequence shown here is derived from an EMBL/GenBank/DDBJ whole genome shotgun (WGS) entry which is preliminary data.</text>
</comment>
<dbReference type="Pfam" id="PF13374">
    <property type="entry name" value="TPR_10"/>
    <property type="match status" value="1"/>
</dbReference>